<sequence length="493" mass="54496">MDLWLFFLFLMTLWGIIYLMDALMRHGRVKSYQRFLEKTELTLGLFYAKLYVFRMNNIIPTHVRRIPNRTRIALSCWFTVGVVATCILGVLAIKFLFLNVVQLFKPISTSLEPSGVTSWNNGEAKNTGGLVAIIPGVNMPWCHVPLLFLALALCATIHELGHAVAALNEDMLVDGFGFIFFVIFPGAFTDLNRNDLNQSSVLKKLKVYCAGVWHNLCLSAVASLLLSSTWPASDKNTGVMIHERNGLSSAAFPYDLVDGEIIYSINGCPCGNMESWFHCLDSIGMEKPGYCFPRHIVHMAINRPVDTGWEPEEHDFCFLFRLPESDDSLRGYFCTSQQVITTAKSCGYNVSCPKTFRCVIPGLLKSSRLFYLTLGRKQNGITYVITSLNNLYAINVTESAAVCNVYSNVDVIEVLLQLTAALSFAFALLNAVPCFGLDGHHLVDAVAKSVMPLATGNGPYYIAVASQVLSFVGTCLVVVSILVALLPYLTTLA</sequence>
<evidence type="ECO:0000256" key="5">
    <source>
        <dbReference type="ARBA" id="ARBA00022692"/>
    </source>
</evidence>
<dbReference type="Pfam" id="PF02163">
    <property type="entry name" value="Peptidase_M50"/>
    <property type="match status" value="1"/>
</dbReference>
<evidence type="ECO:0000256" key="6">
    <source>
        <dbReference type="ARBA" id="ARBA00022989"/>
    </source>
</evidence>
<dbReference type="GO" id="GO:0004222">
    <property type="term" value="F:metalloendopeptidase activity"/>
    <property type="evidence" value="ECO:0007669"/>
    <property type="project" value="InterPro"/>
</dbReference>
<keyword evidence="13" id="KW-1185">Reference proteome</keyword>
<feature type="transmembrane region" description="Helical" evidence="10">
    <location>
        <begin position="72"/>
        <end position="97"/>
    </location>
</feature>
<proteinExistence type="predicted"/>
<dbReference type="PRINTS" id="PR01000">
    <property type="entry name" value="SREBPS2PTASE"/>
</dbReference>
<organism evidence="12 13">
    <name type="scientific">Trichuris trichiura</name>
    <name type="common">Whipworm</name>
    <name type="synonym">Trichocephalus trichiurus</name>
    <dbReference type="NCBI Taxonomy" id="36087"/>
    <lineage>
        <taxon>Eukaryota</taxon>
        <taxon>Metazoa</taxon>
        <taxon>Ecdysozoa</taxon>
        <taxon>Nematoda</taxon>
        <taxon>Enoplea</taxon>
        <taxon>Dorylaimia</taxon>
        <taxon>Trichinellida</taxon>
        <taxon>Trichuridae</taxon>
        <taxon>Trichuris</taxon>
    </lineage>
</organism>
<feature type="transmembrane region" description="Helical" evidence="10">
    <location>
        <begin position="460"/>
        <end position="489"/>
    </location>
</feature>
<feature type="transmembrane region" description="Helical" evidence="10">
    <location>
        <begin position="6"/>
        <end position="24"/>
    </location>
</feature>
<dbReference type="Proteomes" id="UP000030665">
    <property type="component" value="Unassembled WGS sequence"/>
</dbReference>
<gene>
    <name evidence="12" type="ORF">TTRE_0000354701</name>
</gene>
<keyword evidence="6 10" id="KW-1133">Transmembrane helix</keyword>
<comment type="function">
    <text evidence="9">Zinc metalloprotease that mediates intramembrane proteolysis of proteins such as ATF6, ATF6B, SREBF1/SREBP1 and SREBF2/SREBP2. Catalyzes the second step in the proteolytic activation of the sterol regulatory element-binding proteins (SREBPs) SREBF1/SREBP1 and SREBF2/SREBP2: cleaves SREBPs within the first transmembrane segment, thereby releasing the N-terminal segment with a portion of the transmembrane segment attached. Mature N-terminal SREBP fragments shuttle to the nucleus and activate gene transcription. Also mediates the second step in the proteolytic activation of the cyclic AMP-dependent transcription factor ATF-6 (ATF6 and ATF6B). Involved in intramembrane proteolysis during bone formation. In astrocytes and osteoblasts, upon DNA damage and ER stress, mediates the second step of the regulated intramembrane proteolytic activation of the transcription factor CREB3L1, leading to the inhibition of cell-cycle progression.</text>
</comment>
<dbReference type="AlphaFoldDB" id="A0A077Z9D0"/>
<evidence type="ECO:0000256" key="3">
    <source>
        <dbReference type="ARBA" id="ARBA00012347"/>
    </source>
</evidence>
<evidence type="ECO:0000259" key="11">
    <source>
        <dbReference type="Pfam" id="PF02163"/>
    </source>
</evidence>
<feature type="domain" description="Peptidase M50" evidence="11">
    <location>
        <begin position="148"/>
        <end position="450"/>
    </location>
</feature>
<evidence type="ECO:0000256" key="4">
    <source>
        <dbReference type="ARBA" id="ARBA00014400"/>
    </source>
</evidence>
<dbReference type="GO" id="GO:0016020">
    <property type="term" value="C:membrane"/>
    <property type="evidence" value="ECO:0007669"/>
    <property type="project" value="InterPro"/>
</dbReference>
<dbReference type="STRING" id="36087.A0A077Z9D0"/>
<dbReference type="GO" id="GO:0031293">
    <property type="term" value="P:membrane protein intracellular domain proteolysis"/>
    <property type="evidence" value="ECO:0007669"/>
    <property type="project" value="TreeGrafter"/>
</dbReference>
<reference evidence="12" key="2">
    <citation type="submission" date="2014-03" db="EMBL/GenBank/DDBJ databases">
        <title>The whipworm genome and dual-species transcriptomics of an intimate host-pathogen interaction.</title>
        <authorList>
            <person name="Foth B.J."/>
            <person name="Tsai I.J."/>
            <person name="Reid A.J."/>
            <person name="Bancroft A.J."/>
            <person name="Nichol S."/>
            <person name="Tracey A."/>
            <person name="Holroyd N."/>
            <person name="Cotton J.A."/>
            <person name="Stanley E.J."/>
            <person name="Zarowiecki M."/>
            <person name="Liu J.Z."/>
            <person name="Huckvale T."/>
            <person name="Cooper P.J."/>
            <person name="Grencis R.K."/>
            <person name="Berriman M."/>
        </authorList>
    </citation>
    <scope>NUCLEOTIDE SEQUENCE [LARGE SCALE GENOMIC DNA]</scope>
</reference>
<comment type="subcellular location">
    <subcellularLocation>
        <location evidence="2">Endomembrane system</location>
        <topology evidence="2">Multi-pass membrane protein</topology>
    </subcellularLocation>
</comment>
<dbReference type="EC" id="3.4.24.85" evidence="3"/>
<dbReference type="InterPro" id="IPR008915">
    <property type="entry name" value="Peptidase_M50"/>
</dbReference>
<dbReference type="GO" id="GO:0012505">
    <property type="term" value="C:endomembrane system"/>
    <property type="evidence" value="ECO:0007669"/>
    <property type="project" value="UniProtKB-SubCell"/>
</dbReference>
<evidence type="ECO:0000313" key="13">
    <source>
        <dbReference type="Proteomes" id="UP000030665"/>
    </source>
</evidence>
<comment type="catalytic activity">
    <reaction evidence="1">
        <text>Cleaves several transcription factors that are type-2 transmembrane proteins within membrane-spanning domains. Known substrates include sterol regulatory element-binding protein (SREBP) -1, SREBP-2 and forms of the transcriptional activator ATF6. SREBP-2 is cleaved at the site 477-DRSRILL-|-CVLTFLCLSFNPLTSLLQWGGA-505. The residues Asn-Pro, 11 residues distal to the site of cleavage in the membrane-spanning domain, are important for cleavage by S2P endopeptidase. Replacement of either of these residues does not prevent cleavage, but there is no cleavage if both of these residues are replaced.</text>
        <dbReference type="EC" id="3.4.24.85"/>
    </reaction>
</comment>
<dbReference type="EMBL" id="HG805944">
    <property type="protein sequence ID" value="CDW55275.1"/>
    <property type="molecule type" value="Genomic_DNA"/>
</dbReference>
<evidence type="ECO:0000256" key="1">
    <source>
        <dbReference type="ARBA" id="ARBA00001350"/>
    </source>
</evidence>
<reference evidence="12" key="1">
    <citation type="submission" date="2014-01" db="EMBL/GenBank/DDBJ databases">
        <authorList>
            <person name="Aslett M."/>
        </authorList>
    </citation>
    <scope>NUCLEOTIDE SEQUENCE</scope>
</reference>
<evidence type="ECO:0000256" key="9">
    <source>
        <dbReference type="ARBA" id="ARBA00045828"/>
    </source>
</evidence>
<dbReference type="PANTHER" id="PTHR13325">
    <property type="entry name" value="PROTEASE M50 MEMBRANE-BOUND TRANSCRIPTION FACTOR SITE 2 PROTEASE"/>
    <property type="match status" value="1"/>
</dbReference>
<dbReference type="InterPro" id="IPR001193">
    <property type="entry name" value="MBTPS2"/>
</dbReference>
<evidence type="ECO:0000256" key="7">
    <source>
        <dbReference type="ARBA" id="ARBA00023136"/>
    </source>
</evidence>
<evidence type="ECO:0000313" key="12">
    <source>
        <dbReference type="EMBL" id="CDW55275.1"/>
    </source>
</evidence>
<keyword evidence="5 10" id="KW-0812">Transmembrane</keyword>
<accession>A0A077Z9D0</accession>
<dbReference type="OrthoDB" id="69989at2759"/>
<dbReference type="GO" id="GO:1905897">
    <property type="term" value="P:regulation of response to endoplasmic reticulum stress"/>
    <property type="evidence" value="ECO:0007669"/>
    <property type="project" value="TreeGrafter"/>
</dbReference>
<feature type="transmembrane region" description="Helical" evidence="10">
    <location>
        <begin position="172"/>
        <end position="191"/>
    </location>
</feature>
<protein>
    <recommendedName>
        <fullName evidence="4">Membrane-bound transcription factor site-2 protease</fullName>
        <ecNumber evidence="3">3.4.24.85</ecNumber>
    </recommendedName>
    <alternativeName>
        <fullName evidence="8">Endopeptidase S2P</fullName>
    </alternativeName>
</protein>
<evidence type="ECO:0000256" key="8">
    <source>
        <dbReference type="ARBA" id="ARBA00032658"/>
    </source>
</evidence>
<dbReference type="PANTHER" id="PTHR13325:SF3">
    <property type="entry name" value="MEMBRANE-BOUND TRANSCRIPTION FACTOR SITE-2 PROTEASE"/>
    <property type="match status" value="1"/>
</dbReference>
<evidence type="ECO:0000256" key="10">
    <source>
        <dbReference type="SAM" id="Phobius"/>
    </source>
</evidence>
<dbReference type="GO" id="GO:0005737">
    <property type="term" value="C:cytoplasm"/>
    <property type="evidence" value="ECO:0007669"/>
    <property type="project" value="TreeGrafter"/>
</dbReference>
<evidence type="ECO:0000256" key="2">
    <source>
        <dbReference type="ARBA" id="ARBA00004127"/>
    </source>
</evidence>
<keyword evidence="7 10" id="KW-0472">Membrane</keyword>
<name>A0A077Z9D0_TRITR</name>